<name>A0AAW1WAT8_RUBAR</name>
<comment type="caution">
    <text evidence="1">The sequence shown here is derived from an EMBL/GenBank/DDBJ whole genome shotgun (WGS) entry which is preliminary data.</text>
</comment>
<keyword evidence="2" id="KW-1185">Reference proteome</keyword>
<evidence type="ECO:0000313" key="1">
    <source>
        <dbReference type="EMBL" id="KAK9920923.1"/>
    </source>
</evidence>
<protein>
    <submittedName>
        <fullName evidence="1">Uncharacterized protein</fullName>
    </submittedName>
</protein>
<evidence type="ECO:0000313" key="2">
    <source>
        <dbReference type="Proteomes" id="UP001457282"/>
    </source>
</evidence>
<dbReference type="EMBL" id="JBEDUW010000006">
    <property type="protein sequence ID" value="KAK9920923.1"/>
    <property type="molecule type" value="Genomic_DNA"/>
</dbReference>
<proteinExistence type="predicted"/>
<gene>
    <name evidence="1" type="ORF">M0R45_029460</name>
</gene>
<dbReference type="AlphaFoldDB" id="A0AAW1WAT8"/>
<accession>A0AAW1WAT8</accession>
<organism evidence="1 2">
    <name type="scientific">Rubus argutus</name>
    <name type="common">Southern blackberry</name>
    <dbReference type="NCBI Taxonomy" id="59490"/>
    <lineage>
        <taxon>Eukaryota</taxon>
        <taxon>Viridiplantae</taxon>
        <taxon>Streptophyta</taxon>
        <taxon>Embryophyta</taxon>
        <taxon>Tracheophyta</taxon>
        <taxon>Spermatophyta</taxon>
        <taxon>Magnoliopsida</taxon>
        <taxon>eudicotyledons</taxon>
        <taxon>Gunneridae</taxon>
        <taxon>Pentapetalae</taxon>
        <taxon>rosids</taxon>
        <taxon>fabids</taxon>
        <taxon>Rosales</taxon>
        <taxon>Rosaceae</taxon>
        <taxon>Rosoideae</taxon>
        <taxon>Rosoideae incertae sedis</taxon>
        <taxon>Rubus</taxon>
    </lineage>
</organism>
<dbReference type="Proteomes" id="UP001457282">
    <property type="component" value="Unassembled WGS sequence"/>
</dbReference>
<sequence length="95" mass="10802">MPQNMAQRPQHPSLFGHSSELVTIVALVVCKLQIPQDQKYKKADDTSPSIAEALIQKFLRIGPFCHSYSRYETGAGYYLELVPGQWTWCITSYHS</sequence>
<reference evidence="1 2" key="1">
    <citation type="journal article" date="2023" name="G3 (Bethesda)">
        <title>A chromosome-length genome assembly and annotation of blackberry (Rubus argutus, cv. 'Hillquist').</title>
        <authorList>
            <person name="Bruna T."/>
            <person name="Aryal R."/>
            <person name="Dudchenko O."/>
            <person name="Sargent D.J."/>
            <person name="Mead D."/>
            <person name="Buti M."/>
            <person name="Cavallini A."/>
            <person name="Hytonen T."/>
            <person name="Andres J."/>
            <person name="Pham M."/>
            <person name="Weisz D."/>
            <person name="Mascagni F."/>
            <person name="Usai G."/>
            <person name="Natali L."/>
            <person name="Bassil N."/>
            <person name="Fernandez G.E."/>
            <person name="Lomsadze A."/>
            <person name="Armour M."/>
            <person name="Olukolu B."/>
            <person name="Poorten T."/>
            <person name="Britton C."/>
            <person name="Davik J."/>
            <person name="Ashrafi H."/>
            <person name="Aiden E.L."/>
            <person name="Borodovsky M."/>
            <person name="Worthington M."/>
        </authorList>
    </citation>
    <scope>NUCLEOTIDE SEQUENCE [LARGE SCALE GENOMIC DNA]</scope>
    <source>
        <strain evidence="1">PI 553951</strain>
    </source>
</reference>